<sequence>MNRTRVGREGHLGDDRVPSEINEGQYSNPLVYAWEPRAHTTSQQSFVSHELGNIFKRLSNRTTWITALKMQAVVVRNAAESIACAWIPNALYALGNIFSGKWYTNQSRSELLVANTVYASITFCSIVFISFLPMMLSLKFTVLFESRPTIWFCVKRLMRATWAIFMITLLLMFGVSCLIAYLTSIAPWLFKLKLECCADNVFLVGYFTGITRAVKQIYYEETQQGGERLQLKQRKSRKSKIVPGDSANVAFHAQRGPFKAAPRYHTTTFWRAYLRGLPMSLIPFVAGLFVHVLSQQRIADQGNTVLTSFVVAGIVFKLTIQEFAKHYVFKKRVRSARVMCVLVGIPTVLIDTQTRIILLGINSTQTAVAGAIGMALVEISLRAGKAVLVMWEIRHHKNMHTRRTNSILHQTAASDMFIHRSNRAIVQQATHEQRPSLSTGLADFEIWRRQVQAFHTSELNADIQSSDTETAVEANTIAWRLSQLKILGLQIAVEIVVDYMSIVLEMVIGIEFDHVKNLGSFLAALFMIAAIMNITISIGYYLS</sequence>
<keyword evidence="2" id="KW-1133">Transmembrane helix</keyword>
<evidence type="ECO:0000256" key="1">
    <source>
        <dbReference type="SAM" id="MobiDB-lite"/>
    </source>
</evidence>
<comment type="caution">
    <text evidence="3">The sequence shown here is derived from an EMBL/GenBank/DDBJ whole genome shotgun (WGS) entry which is preliminary data.</text>
</comment>
<feature type="transmembrane region" description="Helical" evidence="2">
    <location>
        <begin position="336"/>
        <end position="361"/>
    </location>
</feature>
<feature type="transmembrane region" description="Helical" evidence="2">
    <location>
        <begin position="486"/>
        <end position="508"/>
    </location>
</feature>
<keyword evidence="2" id="KW-0812">Transmembrane</keyword>
<evidence type="ECO:0000313" key="4">
    <source>
        <dbReference type="Proteomes" id="UP001165083"/>
    </source>
</evidence>
<dbReference type="AlphaFoldDB" id="A0A9W6U068"/>
<dbReference type="OrthoDB" id="101428at2759"/>
<evidence type="ECO:0000256" key="2">
    <source>
        <dbReference type="SAM" id="Phobius"/>
    </source>
</evidence>
<reference evidence="3" key="1">
    <citation type="submission" date="2023-04" db="EMBL/GenBank/DDBJ databases">
        <title>Phytophthora lilii NBRC 32176.</title>
        <authorList>
            <person name="Ichikawa N."/>
            <person name="Sato H."/>
            <person name="Tonouchi N."/>
        </authorList>
    </citation>
    <scope>NUCLEOTIDE SEQUENCE</scope>
    <source>
        <strain evidence="3">NBRC 32176</strain>
    </source>
</reference>
<accession>A0A9W6U068</accession>
<feature type="transmembrane region" description="Helical" evidence="2">
    <location>
        <begin position="117"/>
        <end position="140"/>
    </location>
</feature>
<feature type="transmembrane region" description="Helical" evidence="2">
    <location>
        <begin position="305"/>
        <end position="324"/>
    </location>
</feature>
<feature type="compositionally biased region" description="Basic and acidic residues" evidence="1">
    <location>
        <begin position="1"/>
        <end position="18"/>
    </location>
</feature>
<gene>
    <name evidence="3" type="ORF">Plil01_000923500</name>
</gene>
<keyword evidence="4" id="KW-1185">Reference proteome</keyword>
<protein>
    <submittedName>
        <fullName evidence="3">Unnamed protein product</fullName>
    </submittedName>
</protein>
<feature type="transmembrane region" description="Helical" evidence="2">
    <location>
        <begin position="520"/>
        <end position="542"/>
    </location>
</feature>
<evidence type="ECO:0000313" key="3">
    <source>
        <dbReference type="EMBL" id="GMF22991.1"/>
    </source>
</evidence>
<organism evidence="3 4">
    <name type="scientific">Phytophthora lilii</name>
    <dbReference type="NCBI Taxonomy" id="2077276"/>
    <lineage>
        <taxon>Eukaryota</taxon>
        <taxon>Sar</taxon>
        <taxon>Stramenopiles</taxon>
        <taxon>Oomycota</taxon>
        <taxon>Peronosporomycetes</taxon>
        <taxon>Peronosporales</taxon>
        <taxon>Peronosporaceae</taxon>
        <taxon>Phytophthora</taxon>
    </lineage>
</organism>
<name>A0A9W6U068_9STRA</name>
<feature type="region of interest" description="Disordered" evidence="1">
    <location>
        <begin position="1"/>
        <end position="23"/>
    </location>
</feature>
<dbReference type="EMBL" id="BSXW01000458">
    <property type="protein sequence ID" value="GMF22991.1"/>
    <property type="molecule type" value="Genomic_DNA"/>
</dbReference>
<keyword evidence="2" id="KW-0472">Membrane</keyword>
<dbReference type="Proteomes" id="UP001165083">
    <property type="component" value="Unassembled WGS sequence"/>
</dbReference>
<feature type="transmembrane region" description="Helical" evidence="2">
    <location>
        <begin position="160"/>
        <end position="183"/>
    </location>
</feature>
<proteinExistence type="predicted"/>
<feature type="transmembrane region" description="Helical" evidence="2">
    <location>
        <begin position="272"/>
        <end position="293"/>
    </location>
</feature>